<dbReference type="PANTHER" id="PTHR47432:SF1">
    <property type="entry name" value="CELL WALL ASSEMBLY REGULATOR SMI1"/>
    <property type="match status" value="1"/>
</dbReference>
<dbReference type="InterPro" id="IPR020941">
    <property type="entry name" value="SUFU-like_domain"/>
</dbReference>
<sequence length="455" mass="52975">MGSIVRDFLDTLLEYATPLVATFNKGATEEELADFETEMGVRLPAEVREMYMMFNGQRAGDNDVFFLDGLRFLPLGEIKVAQRHWQELLEEVSDLKSLSFDKEEAIDMGWHRVIRNQFYDGKWLPFLTNGARFLFIDLNPDKNGRLGQIAEIDLLLHSVKESFMDIQASSLEDWLEDLIESIEVGIVYYDEERHSLVDSSLYVEDGLGIPNFFAPEPDYISEGGSNVYHYSDENLSDWVIPDRENVYCDEICAHFERYIGKEEGVFRDLKPEYVHIDVHWIAPTPDRPYHVLFTTGMSDYPMYLPQNLEDPNDYSYAELMVYLPEDWKIGDEAFEDFNNYWPIYFMKMLARFPHQYKTWMGEGHTIPNGNDAAPIANTDFGCLLLLPPYTMEDKDFLKLTTEDGTTINFYAIIPIYNEEMEVKLEKGLEPLLLLFDNYKVKELIDTHRRNVALDK</sequence>
<keyword evidence="3" id="KW-1185">Reference proteome</keyword>
<dbReference type="Proteomes" id="UP000681610">
    <property type="component" value="Unassembled WGS sequence"/>
</dbReference>
<accession>A0ABS3PXS1</accession>
<evidence type="ECO:0000313" key="2">
    <source>
        <dbReference type="EMBL" id="MBO1884120.1"/>
    </source>
</evidence>
<dbReference type="InterPro" id="IPR037883">
    <property type="entry name" value="Knr4/Smi1-like_sf"/>
</dbReference>
<dbReference type="InterPro" id="IPR018958">
    <property type="entry name" value="Knr4/Smi1-like_dom"/>
</dbReference>
<comment type="caution">
    <text evidence="2">The sequence shown here is derived from an EMBL/GenBank/DDBJ whole genome shotgun (WGS) entry which is preliminary data.</text>
</comment>
<evidence type="ECO:0000313" key="3">
    <source>
        <dbReference type="Proteomes" id="UP000681610"/>
    </source>
</evidence>
<dbReference type="SUPFAM" id="SSF160631">
    <property type="entry name" value="SMI1/KNR4-like"/>
    <property type="match status" value="1"/>
</dbReference>
<dbReference type="Gene3D" id="3.40.1580.10">
    <property type="entry name" value="SMI1/KNR4-like"/>
    <property type="match status" value="1"/>
</dbReference>
<evidence type="ECO:0000259" key="1">
    <source>
        <dbReference type="SMART" id="SM00860"/>
    </source>
</evidence>
<gene>
    <name evidence="2" type="ORF">J4N46_06755</name>
</gene>
<name>A0ABS3PXS1_9FLAO</name>
<feature type="domain" description="Knr4/Smi1-like" evidence="1">
    <location>
        <begin position="26"/>
        <end position="177"/>
    </location>
</feature>
<protein>
    <submittedName>
        <fullName evidence="2">Suppressor of fused domain protein</fullName>
    </submittedName>
</protein>
<dbReference type="PANTHER" id="PTHR47432">
    <property type="entry name" value="CELL WALL ASSEMBLY REGULATOR SMI1"/>
    <property type="match status" value="1"/>
</dbReference>
<dbReference type="SMART" id="SM00860">
    <property type="entry name" value="SMI1_KNR4"/>
    <property type="match status" value="1"/>
</dbReference>
<proteinExistence type="predicted"/>
<dbReference type="RefSeq" id="WP_208058666.1">
    <property type="nucleotide sequence ID" value="NZ_JAGDYP010000004.1"/>
</dbReference>
<dbReference type="InterPro" id="IPR051873">
    <property type="entry name" value="KNR4/SMI1_regulator"/>
</dbReference>
<dbReference type="EMBL" id="JAGDYP010000004">
    <property type="protein sequence ID" value="MBO1884120.1"/>
    <property type="molecule type" value="Genomic_DNA"/>
</dbReference>
<reference evidence="2 3" key="1">
    <citation type="submission" date="2021-03" db="EMBL/GenBank/DDBJ databases">
        <title>Isolation and description of Capnocytophaga bilenii sp. nov., a novel Capnocytophaga species, isolated from a gingivitis subject.</title>
        <authorList>
            <person name="Antezack A."/>
            <person name="Monnet-Corti V."/>
            <person name="La Scola B."/>
        </authorList>
    </citation>
    <scope>NUCLEOTIDE SEQUENCE [LARGE SCALE GENOMIC DNA]</scope>
    <source>
        <strain evidence="2 3">Marseille-Q4570</strain>
    </source>
</reference>
<organism evidence="2 3">
    <name type="scientific">Capnocytophaga bilenii</name>
    <dbReference type="NCBI Taxonomy" id="2819369"/>
    <lineage>
        <taxon>Bacteria</taxon>
        <taxon>Pseudomonadati</taxon>
        <taxon>Bacteroidota</taxon>
        <taxon>Flavobacteriia</taxon>
        <taxon>Flavobacteriales</taxon>
        <taxon>Flavobacteriaceae</taxon>
        <taxon>Capnocytophaga</taxon>
    </lineage>
</organism>
<dbReference type="Pfam" id="PF05076">
    <property type="entry name" value="SUFU"/>
    <property type="match status" value="1"/>
</dbReference>
<dbReference type="Pfam" id="PF09346">
    <property type="entry name" value="SMI1_KNR4"/>
    <property type="match status" value="1"/>
</dbReference>